<protein>
    <submittedName>
        <fullName evidence="8">Chaperonin 10-like protein</fullName>
    </submittedName>
</protein>
<dbReference type="CDD" id="cd08297">
    <property type="entry name" value="CAD3"/>
    <property type="match status" value="1"/>
</dbReference>
<accession>A0ABR4IYK7</accession>
<dbReference type="Pfam" id="PF08240">
    <property type="entry name" value="ADH_N"/>
    <property type="match status" value="1"/>
</dbReference>
<name>A0ABR4IYK7_9EURO</name>
<organism evidence="8 9">
    <name type="scientific">Aspergillus cavernicola</name>
    <dbReference type="NCBI Taxonomy" id="176166"/>
    <lineage>
        <taxon>Eukaryota</taxon>
        <taxon>Fungi</taxon>
        <taxon>Dikarya</taxon>
        <taxon>Ascomycota</taxon>
        <taxon>Pezizomycotina</taxon>
        <taxon>Eurotiomycetes</taxon>
        <taxon>Eurotiomycetidae</taxon>
        <taxon>Eurotiales</taxon>
        <taxon>Aspergillaceae</taxon>
        <taxon>Aspergillus</taxon>
        <taxon>Aspergillus subgen. Nidulantes</taxon>
    </lineage>
</organism>
<proteinExistence type="inferred from homology"/>
<evidence type="ECO:0000256" key="5">
    <source>
        <dbReference type="ARBA" id="ARBA00023002"/>
    </source>
</evidence>
<reference evidence="8 9" key="1">
    <citation type="submission" date="2024-07" db="EMBL/GenBank/DDBJ databases">
        <title>Section-level genome sequencing and comparative genomics of Aspergillus sections Usti and Cavernicolus.</title>
        <authorList>
            <consortium name="Lawrence Berkeley National Laboratory"/>
            <person name="Nybo J.L."/>
            <person name="Vesth T.C."/>
            <person name="Theobald S."/>
            <person name="Frisvad J.C."/>
            <person name="Larsen T.O."/>
            <person name="Kjaerboelling I."/>
            <person name="Rothschild-Mancinelli K."/>
            <person name="Lyhne E.K."/>
            <person name="Kogle M.E."/>
            <person name="Barry K."/>
            <person name="Clum A."/>
            <person name="Na H."/>
            <person name="Ledsgaard L."/>
            <person name="Lin J."/>
            <person name="Lipzen A."/>
            <person name="Kuo A."/>
            <person name="Riley R."/>
            <person name="Mondo S."/>
            <person name="LaButti K."/>
            <person name="Haridas S."/>
            <person name="Pangalinan J."/>
            <person name="Salamov A.A."/>
            <person name="Simmons B.A."/>
            <person name="Magnuson J.K."/>
            <person name="Chen J."/>
            <person name="Drula E."/>
            <person name="Henrissat B."/>
            <person name="Wiebenga A."/>
            <person name="Lubbers R.J."/>
            <person name="Gomes A.C."/>
            <person name="Makela M.R."/>
            <person name="Stajich J."/>
            <person name="Grigoriev I.V."/>
            <person name="Mortensen U.H."/>
            <person name="De vries R.P."/>
            <person name="Baker S.E."/>
            <person name="Andersen M.R."/>
        </authorList>
    </citation>
    <scope>NUCLEOTIDE SEQUENCE [LARGE SCALE GENOMIC DNA]</scope>
    <source>
        <strain evidence="8 9">CBS 600.67</strain>
    </source>
</reference>
<sequence>MRSFPIPSNHRAIIYDKPGTASVNLVTFETPKPGVGDVLMRLTHSGVCHSGWGVMTRGEDELGPPAQPGQIGGHEGVGEVVALGPGTENAELKLGHRVGNKWMARVCGGYFPCLANRDGCCSNGTISGYGEPGTFQEYAVAPANYVTRIPDGLASELAAPLLCGVITVYAALKKCDAEPGGLGHLALQIWGRGIGFHMIAVDYGDKGDFAAECGAESYIDISKYKTGSLQLAAEVKKHTLNELGAAAVIVCTGANEAYAEAVSLVRFNGMVVCVGVPEGKPVPIATAFPAMLISQELRIVGSVVGNRADATETMEMAARGVVKTRVAVQPMDALMDVFDKMNKRQLKGRIVLDLTV</sequence>
<comment type="similarity">
    <text evidence="2">Belongs to the zinc-containing alcohol dehydrogenase family.</text>
</comment>
<dbReference type="Gene3D" id="3.40.50.720">
    <property type="entry name" value="NAD(P)-binding Rossmann-like Domain"/>
    <property type="match status" value="1"/>
</dbReference>
<evidence type="ECO:0000259" key="6">
    <source>
        <dbReference type="Pfam" id="PF00107"/>
    </source>
</evidence>
<dbReference type="Proteomes" id="UP001610335">
    <property type="component" value="Unassembled WGS sequence"/>
</dbReference>
<dbReference type="SUPFAM" id="SSF50129">
    <property type="entry name" value="GroES-like"/>
    <property type="match status" value="1"/>
</dbReference>
<evidence type="ECO:0000256" key="1">
    <source>
        <dbReference type="ARBA" id="ARBA00001947"/>
    </source>
</evidence>
<dbReference type="SUPFAM" id="SSF51735">
    <property type="entry name" value="NAD(P)-binding Rossmann-fold domains"/>
    <property type="match status" value="1"/>
</dbReference>
<keyword evidence="4" id="KW-0862">Zinc</keyword>
<evidence type="ECO:0000256" key="3">
    <source>
        <dbReference type="ARBA" id="ARBA00022723"/>
    </source>
</evidence>
<dbReference type="PANTHER" id="PTHR42940">
    <property type="entry name" value="ALCOHOL DEHYDROGENASE 1-RELATED"/>
    <property type="match status" value="1"/>
</dbReference>
<evidence type="ECO:0000259" key="7">
    <source>
        <dbReference type="Pfam" id="PF08240"/>
    </source>
</evidence>
<evidence type="ECO:0000256" key="4">
    <source>
        <dbReference type="ARBA" id="ARBA00022833"/>
    </source>
</evidence>
<dbReference type="Pfam" id="PF00107">
    <property type="entry name" value="ADH_zinc_N"/>
    <property type="match status" value="1"/>
</dbReference>
<keyword evidence="5" id="KW-0560">Oxidoreductase</keyword>
<dbReference type="InterPro" id="IPR036291">
    <property type="entry name" value="NAD(P)-bd_dom_sf"/>
</dbReference>
<evidence type="ECO:0000313" key="9">
    <source>
        <dbReference type="Proteomes" id="UP001610335"/>
    </source>
</evidence>
<dbReference type="PANTHER" id="PTHR42940:SF5">
    <property type="entry name" value="ALCOHOL DEHYDROGENASE 2"/>
    <property type="match status" value="1"/>
</dbReference>
<keyword evidence="3" id="KW-0479">Metal-binding</keyword>
<comment type="caution">
    <text evidence="8">The sequence shown here is derived from an EMBL/GenBank/DDBJ whole genome shotgun (WGS) entry which is preliminary data.</text>
</comment>
<keyword evidence="9" id="KW-1185">Reference proteome</keyword>
<feature type="domain" description="Alcohol dehydrogenase-like C-terminal" evidence="6">
    <location>
        <begin position="181"/>
        <end position="318"/>
    </location>
</feature>
<comment type="cofactor">
    <cofactor evidence="1">
        <name>Zn(2+)</name>
        <dbReference type="ChEBI" id="CHEBI:29105"/>
    </cofactor>
</comment>
<dbReference type="InterPro" id="IPR011032">
    <property type="entry name" value="GroES-like_sf"/>
</dbReference>
<dbReference type="Gene3D" id="3.90.180.10">
    <property type="entry name" value="Medium-chain alcohol dehydrogenases, catalytic domain"/>
    <property type="match status" value="1"/>
</dbReference>
<dbReference type="EMBL" id="JBFXLS010000005">
    <property type="protein sequence ID" value="KAL2832815.1"/>
    <property type="molecule type" value="Genomic_DNA"/>
</dbReference>
<feature type="domain" description="Alcohol dehydrogenase-like N-terminal" evidence="7">
    <location>
        <begin position="36"/>
        <end position="151"/>
    </location>
</feature>
<dbReference type="InterPro" id="IPR013154">
    <property type="entry name" value="ADH-like_N"/>
</dbReference>
<evidence type="ECO:0000313" key="8">
    <source>
        <dbReference type="EMBL" id="KAL2832815.1"/>
    </source>
</evidence>
<gene>
    <name evidence="8" type="ORF">BDW59DRAFT_180494</name>
</gene>
<evidence type="ECO:0000256" key="2">
    <source>
        <dbReference type="ARBA" id="ARBA00008072"/>
    </source>
</evidence>
<dbReference type="InterPro" id="IPR013149">
    <property type="entry name" value="ADH-like_C"/>
</dbReference>